<dbReference type="AlphaFoldDB" id="A0A1I4X130"/>
<reference evidence="3" key="1">
    <citation type="submission" date="2016-10" db="EMBL/GenBank/DDBJ databases">
        <authorList>
            <person name="Varghese N."/>
            <person name="Submissions S."/>
        </authorList>
    </citation>
    <scope>NUCLEOTIDE SEQUENCE [LARGE SCALE GENOMIC DNA]</scope>
    <source>
        <strain evidence="3">DSM 6150</strain>
    </source>
</reference>
<accession>A0A1I4X130</accession>
<dbReference type="Proteomes" id="UP000242869">
    <property type="component" value="Unassembled WGS sequence"/>
</dbReference>
<keyword evidence="1" id="KW-1133">Transmembrane helix</keyword>
<feature type="transmembrane region" description="Helical" evidence="1">
    <location>
        <begin position="262"/>
        <end position="280"/>
    </location>
</feature>
<evidence type="ECO:0000313" key="2">
    <source>
        <dbReference type="EMBL" id="SFN19322.1"/>
    </source>
</evidence>
<name>A0A1I4X130_9NEIS</name>
<keyword evidence="1" id="KW-0812">Transmembrane</keyword>
<feature type="transmembrane region" description="Helical" evidence="1">
    <location>
        <begin position="239"/>
        <end position="255"/>
    </location>
</feature>
<gene>
    <name evidence="2" type="ORF">SAMN05660284_00836</name>
</gene>
<dbReference type="OrthoDB" id="8594699at2"/>
<dbReference type="EMBL" id="FOVE01000004">
    <property type="protein sequence ID" value="SFN19322.1"/>
    <property type="molecule type" value="Genomic_DNA"/>
</dbReference>
<dbReference type="RefSeq" id="WP_091191729.1">
    <property type="nucleotide sequence ID" value="NZ_FOVE01000004.1"/>
</dbReference>
<dbReference type="STRING" id="83765.SAMN05660284_00836"/>
<evidence type="ECO:0000256" key="1">
    <source>
        <dbReference type="SAM" id="Phobius"/>
    </source>
</evidence>
<organism evidence="2 3">
    <name type="scientific">Formivibrio citricus</name>
    <dbReference type="NCBI Taxonomy" id="83765"/>
    <lineage>
        <taxon>Bacteria</taxon>
        <taxon>Pseudomonadati</taxon>
        <taxon>Pseudomonadota</taxon>
        <taxon>Betaproteobacteria</taxon>
        <taxon>Neisseriales</taxon>
        <taxon>Chitinibacteraceae</taxon>
        <taxon>Formivibrio</taxon>
    </lineage>
</organism>
<sequence length="282" mass="30753">MSNRLRALLTSFSPAESAALLRALSDLESGSPRQWLLLEIAATLGPAQPSRRIQVLAWIADKVGIAPLLPVLDYLHLPGIGLYRHPATILGRCARQALDDAALLLVAFSALLAGFDRLPASRQFVACLLLLLGGAIKYWRVRKQHPDDADTPPIEETLPGAEAALGLQGLLLARGNSPAESLQLLAELRTVPDKALPRLTTALPELLPPPPVRREYTRAALACWVLAILPALWLNGWQWGWILTVLWVAGLAWIAHRRKTFVALTIGLALFSFGFARIAHLI</sequence>
<protein>
    <submittedName>
        <fullName evidence="2">Uncharacterized protein</fullName>
    </submittedName>
</protein>
<keyword evidence="3" id="KW-1185">Reference proteome</keyword>
<keyword evidence="1" id="KW-0472">Membrane</keyword>
<evidence type="ECO:0000313" key="3">
    <source>
        <dbReference type="Proteomes" id="UP000242869"/>
    </source>
</evidence>
<proteinExistence type="predicted"/>